<dbReference type="Proteomes" id="UP000046680">
    <property type="component" value="Unassembled WGS sequence"/>
</dbReference>
<proteinExistence type="predicted"/>
<dbReference type="EMBL" id="CFOE01001417">
    <property type="protein sequence ID" value="CFE50815.1"/>
    <property type="molecule type" value="Genomic_DNA"/>
</dbReference>
<reference evidence="4 5" key="1">
    <citation type="submission" date="2015-03" db="EMBL/GenBank/DDBJ databases">
        <authorList>
            <consortium name="Pathogen Informatics"/>
        </authorList>
    </citation>
    <scope>NUCLEOTIDE SEQUENCE [LARGE SCALE GENOMIC DNA]</scope>
    <source>
        <strain evidence="2 5">C09601061</strain>
        <strain evidence="1 6">G09901357</strain>
        <strain evidence="3 4">M09401471</strain>
    </source>
</reference>
<evidence type="ECO:0000313" key="3">
    <source>
        <dbReference type="EMBL" id="COW18665.1"/>
    </source>
</evidence>
<dbReference type="Proteomes" id="UP000048289">
    <property type="component" value="Unassembled WGS sequence"/>
</dbReference>
<dbReference type="Proteomes" id="UP000044938">
    <property type="component" value="Unassembled WGS sequence"/>
</dbReference>
<protein>
    <submittedName>
        <fullName evidence="2">Uncharacterized protein</fullName>
    </submittedName>
</protein>
<evidence type="ECO:0000313" key="6">
    <source>
        <dbReference type="Proteomes" id="UP000048289"/>
    </source>
</evidence>
<organism evidence="2 5">
    <name type="scientific">Mycobacterium tuberculosis</name>
    <dbReference type="NCBI Taxonomy" id="1773"/>
    <lineage>
        <taxon>Bacteria</taxon>
        <taxon>Bacillati</taxon>
        <taxon>Actinomycetota</taxon>
        <taxon>Actinomycetes</taxon>
        <taxon>Mycobacteriales</taxon>
        <taxon>Mycobacteriaceae</taxon>
        <taxon>Mycobacterium</taxon>
        <taxon>Mycobacterium tuberculosis complex</taxon>
    </lineage>
</organism>
<dbReference type="EMBL" id="CSAJ01000221">
    <property type="protein sequence ID" value="COW18665.1"/>
    <property type="molecule type" value="Genomic_DNA"/>
</dbReference>
<name>A0A654TY22_MYCTX</name>
<dbReference type="EMBL" id="CGCX01000297">
    <property type="protein sequence ID" value="CFR72078.1"/>
    <property type="molecule type" value="Genomic_DNA"/>
</dbReference>
<dbReference type="AlphaFoldDB" id="A0A654TY22"/>
<evidence type="ECO:0000313" key="1">
    <source>
        <dbReference type="EMBL" id="CFE50815.1"/>
    </source>
</evidence>
<gene>
    <name evidence="2" type="ORF">ERS007657_01069</name>
    <name evidence="1" type="ORF">ERS007681_04784</name>
    <name evidence="3" type="ORF">ERS007720_01950</name>
</gene>
<accession>A0A654TY22</accession>
<evidence type="ECO:0000313" key="5">
    <source>
        <dbReference type="Proteomes" id="UP000046680"/>
    </source>
</evidence>
<sequence length="64" mass="6983">MDTVNCSGIDSASASISMLLVSWVTRVSGPAWPSTTTLTSTTTFSPRRTTSRSACWMVRRIGWI</sequence>
<evidence type="ECO:0000313" key="4">
    <source>
        <dbReference type="Proteomes" id="UP000044938"/>
    </source>
</evidence>
<evidence type="ECO:0000313" key="2">
    <source>
        <dbReference type="EMBL" id="CFR72078.1"/>
    </source>
</evidence>